<evidence type="ECO:0000313" key="2">
    <source>
        <dbReference type="Proteomes" id="UP000237749"/>
    </source>
</evidence>
<dbReference type="AlphaFoldDB" id="A0A2S6HUY6"/>
<evidence type="ECO:0000313" key="1">
    <source>
        <dbReference type="EMBL" id="PPK81627.1"/>
    </source>
</evidence>
<protein>
    <submittedName>
        <fullName evidence="1">Uncharacterized protein</fullName>
    </submittedName>
</protein>
<dbReference type="EMBL" id="PTJA01000004">
    <property type="protein sequence ID" value="PPK81627.1"/>
    <property type="molecule type" value="Genomic_DNA"/>
</dbReference>
<reference evidence="1 2" key="1">
    <citation type="submission" date="2018-02" db="EMBL/GenBank/DDBJ databases">
        <title>Genomic Encyclopedia of Archaeal and Bacterial Type Strains, Phase II (KMG-II): from individual species to whole genera.</title>
        <authorList>
            <person name="Goeker M."/>
        </authorList>
    </citation>
    <scope>NUCLEOTIDE SEQUENCE [LARGE SCALE GENOMIC DNA]</scope>
    <source>
        <strain evidence="1 2">DSM 3808</strain>
    </source>
</reference>
<organism evidence="1 2">
    <name type="scientific">Lacrimispora xylanisolvens</name>
    <dbReference type="NCBI Taxonomy" id="384636"/>
    <lineage>
        <taxon>Bacteria</taxon>
        <taxon>Bacillati</taxon>
        <taxon>Bacillota</taxon>
        <taxon>Clostridia</taxon>
        <taxon>Lachnospirales</taxon>
        <taxon>Lachnospiraceae</taxon>
        <taxon>Lacrimispora</taxon>
    </lineage>
</organism>
<dbReference type="RefSeq" id="WP_170072302.1">
    <property type="nucleotide sequence ID" value="NZ_PTJA01000004.1"/>
</dbReference>
<comment type="caution">
    <text evidence="1">The sequence shown here is derived from an EMBL/GenBank/DDBJ whole genome shotgun (WGS) entry which is preliminary data.</text>
</comment>
<name>A0A2S6HUY6_9FIRM</name>
<keyword evidence="2" id="KW-1185">Reference proteome</keyword>
<gene>
    <name evidence="1" type="ORF">BXY41_104430</name>
</gene>
<proteinExistence type="predicted"/>
<dbReference type="Proteomes" id="UP000237749">
    <property type="component" value="Unassembled WGS sequence"/>
</dbReference>
<accession>A0A2S6HUY6</accession>
<sequence length="51" mass="5890">MVKSESTQDMSNIELLGIQENLKNSDYTEIERFRESFDADDMGFSGRREGI</sequence>